<feature type="transmembrane region" description="Helical" evidence="9">
    <location>
        <begin position="47"/>
        <end position="65"/>
    </location>
</feature>
<evidence type="ECO:0000313" key="11">
    <source>
        <dbReference type="Proteomes" id="UP000005481"/>
    </source>
</evidence>
<dbReference type="NCBIfam" id="TIGR00380">
    <property type="entry name" value="cobal_cbiB"/>
    <property type="match status" value="1"/>
</dbReference>
<evidence type="ECO:0000256" key="5">
    <source>
        <dbReference type="ARBA" id="ARBA00022573"/>
    </source>
</evidence>
<proteinExistence type="inferred from homology"/>
<evidence type="ECO:0000256" key="6">
    <source>
        <dbReference type="ARBA" id="ARBA00022692"/>
    </source>
</evidence>
<comment type="function">
    <text evidence="9">Converts cobyric acid to cobinamide by the addition of aminopropanol on the F carboxylic group.</text>
</comment>
<keyword evidence="4 9" id="KW-1003">Cell membrane</keyword>
<dbReference type="Pfam" id="PF03186">
    <property type="entry name" value="CobD_Cbib"/>
    <property type="match status" value="1"/>
</dbReference>
<dbReference type="OrthoDB" id="9811967at2"/>
<dbReference type="GO" id="GO:0009236">
    <property type="term" value="P:cobalamin biosynthetic process"/>
    <property type="evidence" value="ECO:0007669"/>
    <property type="project" value="UniProtKB-UniRule"/>
</dbReference>
<organism evidence="10 11">
    <name type="scientific">Anaeroglobus geminatus F0357</name>
    <dbReference type="NCBI Taxonomy" id="861450"/>
    <lineage>
        <taxon>Bacteria</taxon>
        <taxon>Bacillati</taxon>
        <taxon>Bacillota</taxon>
        <taxon>Negativicutes</taxon>
        <taxon>Veillonellales</taxon>
        <taxon>Veillonellaceae</taxon>
        <taxon>Anaeroglobus</taxon>
    </lineage>
</organism>
<dbReference type="EMBL" id="AGCJ01000038">
    <property type="protein sequence ID" value="EHM41118.1"/>
    <property type="molecule type" value="Genomic_DNA"/>
</dbReference>
<evidence type="ECO:0000256" key="1">
    <source>
        <dbReference type="ARBA" id="ARBA00004651"/>
    </source>
</evidence>
<evidence type="ECO:0000256" key="8">
    <source>
        <dbReference type="ARBA" id="ARBA00023136"/>
    </source>
</evidence>
<evidence type="ECO:0000256" key="9">
    <source>
        <dbReference type="HAMAP-Rule" id="MF_00024"/>
    </source>
</evidence>
<dbReference type="GO" id="GO:0005886">
    <property type="term" value="C:plasma membrane"/>
    <property type="evidence" value="ECO:0007669"/>
    <property type="project" value="UniProtKB-SubCell"/>
</dbReference>
<comment type="caution">
    <text evidence="9">Lacks conserved residue(s) required for the propagation of feature annotation.</text>
</comment>
<keyword evidence="11" id="KW-1185">Reference proteome</keyword>
<evidence type="ECO:0000256" key="3">
    <source>
        <dbReference type="ARBA" id="ARBA00006263"/>
    </source>
</evidence>
<name>G9YH63_9FIRM</name>
<dbReference type="AlphaFoldDB" id="G9YH63"/>
<comment type="caution">
    <text evidence="10">The sequence shown here is derived from an EMBL/GenBank/DDBJ whole genome shotgun (WGS) entry which is preliminary data.</text>
</comment>
<dbReference type="GO" id="GO:0048472">
    <property type="term" value="F:threonine-phosphate decarboxylase activity"/>
    <property type="evidence" value="ECO:0007669"/>
    <property type="project" value="InterPro"/>
</dbReference>
<keyword evidence="5 9" id="KW-0169">Cobalamin biosynthesis</keyword>
<dbReference type="PANTHER" id="PTHR34308">
    <property type="entry name" value="COBALAMIN BIOSYNTHESIS PROTEIN CBIB"/>
    <property type="match status" value="1"/>
</dbReference>
<keyword evidence="7 9" id="KW-1133">Transmembrane helix</keyword>
<dbReference type="HAMAP" id="MF_00024">
    <property type="entry name" value="CobD_CbiB"/>
    <property type="match status" value="1"/>
</dbReference>
<keyword evidence="8 9" id="KW-0472">Membrane</keyword>
<gene>
    <name evidence="9" type="primary">cobD</name>
    <name evidence="10" type="ORF">HMPREF0080_00990</name>
</gene>
<dbReference type="GO" id="GO:0015420">
    <property type="term" value="F:ABC-type vitamin B12 transporter activity"/>
    <property type="evidence" value="ECO:0007669"/>
    <property type="project" value="UniProtKB-UniRule"/>
</dbReference>
<evidence type="ECO:0000256" key="4">
    <source>
        <dbReference type="ARBA" id="ARBA00022475"/>
    </source>
</evidence>
<comment type="pathway">
    <text evidence="2 9">Cofactor biosynthesis; adenosylcobalamin biosynthesis.</text>
</comment>
<dbReference type="eggNOG" id="COG1270">
    <property type="taxonomic scope" value="Bacteria"/>
</dbReference>
<dbReference type="Proteomes" id="UP000005481">
    <property type="component" value="Unassembled WGS sequence"/>
</dbReference>
<dbReference type="PATRIC" id="fig|861450.3.peg.925"/>
<evidence type="ECO:0000256" key="2">
    <source>
        <dbReference type="ARBA" id="ARBA00004953"/>
    </source>
</evidence>
<accession>G9YH63</accession>
<comment type="subcellular location">
    <subcellularLocation>
        <location evidence="1 9">Cell membrane</location>
        <topology evidence="1 9">Multi-pass membrane protein</topology>
    </subcellularLocation>
</comment>
<evidence type="ECO:0000256" key="7">
    <source>
        <dbReference type="ARBA" id="ARBA00022989"/>
    </source>
</evidence>
<feature type="transmembrane region" description="Helical" evidence="9">
    <location>
        <begin position="207"/>
        <end position="227"/>
    </location>
</feature>
<dbReference type="RefSeq" id="WP_006789972.1">
    <property type="nucleotide sequence ID" value="NZ_JH417584.1"/>
</dbReference>
<dbReference type="UniPathway" id="UPA00148"/>
<comment type="similarity">
    <text evidence="3 9">Belongs to the CobD/CbiB family.</text>
</comment>
<sequence>MLTVTVAFIVDCFVGDPESRYHPVALLGQAIKKLDTLFYSEGKSKQYYFFTGTVVAGLTVFFAYGSVRLAAVILETLFPETAADVLKGIILSFLICPRSLAGAADTIRRSLIRRHLDDARKKLSFIVGRDTENLSESEICRAAVETVAENTSDGIVAPLFFYVLGGVPLAAAYKAVNTLDSMMGYKNAKYIYYGRFAARLDDVCNFIPARITAVLVTAAAFLCGFDYKNAWRIMRRDARKHPSPNGGYAEAPVAGALHIRLGGCNSYFGEMTFREYMGDEELRIMPETVSCAVRLMYTASLLAIVLAACCRFWE</sequence>
<keyword evidence="6 9" id="KW-0812">Transmembrane</keyword>
<reference evidence="10 11" key="1">
    <citation type="submission" date="2011-08" db="EMBL/GenBank/DDBJ databases">
        <authorList>
            <person name="Weinstock G."/>
            <person name="Sodergren E."/>
            <person name="Clifton S."/>
            <person name="Fulton L."/>
            <person name="Fulton B."/>
            <person name="Courtney L."/>
            <person name="Fronick C."/>
            <person name="Harrison M."/>
            <person name="Strong C."/>
            <person name="Farmer C."/>
            <person name="Delahaunty K."/>
            <person name="Markovic C."/>
            <person name="Hall O."/>
            <person name="Minx P."/>
            <person name="Tomlinson C."/>
            <person name="Mitreva M."/>
            <person name="Hou S."/>
            <person name="Chen J."/>
            <person name="Wollam A."/>
            <person name="Pepin K.H."/>
            <person name="Johnson M."/>
            <person name="Bhonagiri V."/>
            <person name="Zhang X."/>
            <person name="Suruliraj S."/>
            <person name="Warren W."/>
            <person name="Chinwalla A."/>
            <person name="Mardis E.R."/>
            <person name="Wilson R.K."/>
        </authorList>
    </citation>
    <scope>NUCLEOTIDE SEQUENCE [LARGE SCALE GENOMIC DNA]</scope>
    <source>
        <strain evidence="10 11">F0357</strain>
    </source>
</reference>
<dbReference type="PANTHER" id="PTHR34308:SF1">
    <property type="entry name" value="COBALAMIN BIOSYNTHESIS PROTEIN CBIB"/>
    <property type="match status" value="1"/>
</dbReference>
<protein>
    <recommendedName>
        <fullName evidence="9">Cobalamin biosynthesis protein CobD</fullName>
    </recommendedName>
</protein>
<feature type="transmembrane region" description="Helical" evidence="9">
    <location>
        <begin position="159"/>
        <end position="176"/>
    </location>
</feature>
<dbReference type="InterPro" id="IPR004485">
    <property type="entry name" value="Cobalamin_biosynth_CobD/CbiB"/>
</dbReference>
<dbReference type="STRING" id="861450.HMPREF0080_00990"/>
<dbReference type="HOGENOM" id="CLU_054212_0_0_9"/>
<evidence type="ECO:0000313" key="10">
    <source>
        <dbReference type="EMBL" id="EHM41118.1"/>
    </source>
</evidence>